<dbReference type="EnsemblMetazoa" id="LLOJ001425-RA">
    <property type="protein sequence ID" value="LLOJ001425-PA"/>
    <property type="gene ID" value="LLOJ001425"/>
</dbReference>
<organism evidence="3 4">
    <name type="scientific">Lutzomyia longipalpis</name>
    <name type="common">Sand fly</name>
    <dbReference type="NCBI Taxonomy" id="7200"/>
    <lineage>
        <taxon>Eukaryota</taxon>
        <taxon>Metazoa</taxon>
        <taxon>Ecdysozoa</taxon>
        <taxon>Arthropoda</taxon>
        <taxon>Hexapoda</taxon>
        <taxon>Insecta</taxon>
        <taxon>Pterygota</taxon>
        <taxon>Neoptera</taxon>
        <taxon>Endopterygota</taxon>
        <taxon>Diptera</taxon>
        <taxon>Nematocera</taxon>
        <taxon>Psychodoidea</taxon>
        <taxon>Psychodidae</taxon>
        <taxon>Lutzomyia</taxon>
        <taxon>Lutzomyia</taxon>
    </lineage>
</organism>
<dbReference type="PANTHER" id="PTHR33053">
    <property type="entry name" value="PROTEIN, PUTATIVE-RELATED"/>
    <property type="match status" value="1"/>
</dbReference>
<dbReference type="Proteomes" id="UP000092461">
    <property type="component" value="Unassembled WGS sequence"/>
</dbReference>
<proteinExistence type="predicted"/>
<dbReference type="PANTHER" id="PTHR33053:SF25">
    <property type="entry name" value="TRANSPOSASE DOMAIN-CONTAINING PROTEIN"/>
    <property type="match status" value="1"/>
</dbReference>
<name>A0A1B0CBC6_LUTLO</name>
<dbReference type="VEuPathDB" id="VectorBase:LLOJ001425"/>
<evidence type="ECO:0000313" key="4">
    <source>
        <dbReference type="Proteomes" id="UP000092461"/>
    </source>
</evidence>
<feature type="region of interest" description="Disordered" evidence="1">
    <location>
        <begin position="1"/>
        <end position="20"/>
    </location>
</feature>
<sequence length="472" mass="55094">ENINLDYSSDENTEDEEEYNTPDLHNDIHIWAIEHDIKHDALTKLLHILRQFPMFQYLPLDARTILETPRHIDVKPMGNGEMWYHGVKTVVCKQLEQLNLDNLPKISIRFHVDGLQVFKSSKIDVWPILCAIDELPNIPPQVVAIYCGNGKPSCVSEYFEKFIPDVQDLIRNGLKIGMHHIIVSIKSFLCDLPARAFVKGTVYYNHRYGCSKCTVEGENDPGPRMSYPTLNAPKRTNESFRRRQDPSHHHETSIIEELPIDMITAFPVSDDLHLLHLGVMKRLVLGWMEGKFNYHSKWPAAITKKVSRRLVKLNYYRPKELHRNIRDLNEISRWKATEWRTFLMYTGVVILKDILKEDVFYNFLLLFCSITICESRHYHHLLPVAEAMLQEFVKTYIQLYGRDQIVMNIHSIIHVVDDVRNHGPLLSMSTYPFENELQSIKKKVRNGNRPLVQIARRQMEKSHVDLLKAKKG</sequence>
<dbReference type="VEuPathDB" id="VectorBase:LLONM1_008161"/>
<reference evidence="3" key="3">
    <citation type="submission" date="2020-05" db="UniProtKB">
        <authorList>
            <consortium name="EnsemblMetazoa"/>
        </authorList>
    </citation>
    <scope>IDENTIFICATION</scope>
    <source>
        <strain evidence="3">Jacobina</strain>
    </source>
</reference>
<evidence type="ECO:0000313" key="3">
    <source>
        <dbReference type="EnsemblMetazoa" id="LLOJ001425-PA"/>
    </source>
</evidence>
<dbReference type="EMBL" id="GITU01009448">
    <property type="protein sequence ID" value="MBC1178151.1"/>
    <property type="molecule type" value="Transcribed_RNA"/>
</dbReference>
<feature type="region of interest" description="Disordered" evidence="1">
    <location>
        <begin position="219"/>
        <end position="250"/>
    </location>
</feature>
<keyword evidence="4" id="KW-1185">Reference proteome</keyword>
<reference evidence="4" key="1">
    <citation type="submission" date="2012-05" db="EMBL/GenBank/DDBJ databases">
        <title>Whole Genome Assembly of Lutzomyia longipalpis.</title>
        <authorList>
            <person name="Richards S."/>
            <person name="Qu C."/>
            <person name="Dillon R."/>
            <person name="Worley K."/>
            <person name="Scherer S."/>
            <person name="Batterton M."/>
            <person name="Taylor A."/>
            <person name="Hawes A."/>
            <person name="Hernandez B."/>
            <person name="Kovar C."/>
            <person name="Mandapat C."/>
            <person name="Pham C."/>
            <person name="Qu C."/>
            <person name="Jing C."/>
            <person name="Bess C."/>
            <person name="Bandaranaike D."/>
            <person name="Ngo D."/>
            <person name="Ongeri F."/>
            <person name="Arias F."/>
            <person name="Lara F."/>
            <person name="Weissenberger G."/>
            <person name="Kamau G."/>
            <person name="Han H."/>
            <person name="Shen H."/>
            <person name="Dinh H."/>
            <person name="Khalil I."/>
            <person name="Jones J."/>
            <person name="Shafer J."/>
            <person name="Jayaseelan J."/>
            <person name="Quiroz J."/>
            <person name="Blankenburg K."/>
            <person name="Nguyen L."/>
            <person name="Jackson L."/>
            <person name="Francisco L."/>
            <person name="Tang L.-Y."/>
            <person name="Pu L.-L."/>
            <person name="Perales L."/>
            <person name="Lorensuhewa L."/>
            <person name="Munidasa M."/>
            <person name="Coyle M."/>
            <person name="Taylor M."/>
            <person name="Puazo M."/>
            <person name="Firestine M."/>
            <person name="Scheel M."/>
            <person name="Javaid M."/>
            <person name="Wang M."/>
            <person name="Li M."/>
            <person name="Tabassum N."/>
            <person name="Saada N."/>
            <person name="Osuji N."/>
            <person name="Aqrawi P."/>
            <person name="Fu Q."/>
            <person name="Thornton R."/>
            <person name="Raj R."/>
            <person name="Goodspeed R."/>
            <person name="Mata R."/>
            <person name="Najjar R."/>
            <person name="Gubbala S."/>
            <person name="Lee S."/>
            <person name="Denson S."/>
            <person name="Patil S."/>
            <person name="Macmil S."/>
            <person name="Qi S."/>
            <person name="Matskevitch T."/>
            <person name="Palculict T."/>
            <person name="Mathew T."/>
            <person name="Vee V."/>
            <person name="Velamala V."/>
            <person name="Korchina V."/>
            <person name="Cai W."/>
            <person name="Liu W."/>
            <person name="Dai W."/>
            <person name="Zou X."/>
            <person name="Zhu Y."/>
            <person name="Zhang Y."/>
            <person name="Wu Y.-Q."/>
            <person name="Xin Y."/>
            <person name="Nazarath L."/>
            <person name="Kovar C."/>
            <person name="Han Y."/>
            <person name="Muzny D."/>
            <person name="Gibbs R."/>
        </authorList>
    </citation>
    <scope>NUCLEOTIDE SEQUENCE [LARGE SCALE GENOMIC DNA]</scope>
    <source>
        <strain evidence="4">Jacobina</strain>
    </source>
</reference>
<accession>A0A1B0CBC6</accession>
<feature type="compositionally biased region" description="Acidic residues" evidence="1">
    <location>
        <begin position="8"/>
        <end position="20"/>
    </location>
</feature>
<evidence type="ECO:0000256" key="1">
    <source>
        <dbReference type="SAM" id="MobiDB-lite"/>
    </source>
</evidence>
<protein>
    <submittedName>
        <fullName evidence="2">Putative transposase domain-containing protein</fullName>
    </submittedName>
</protein>
<dbReference type="AlphaFoldDB" id="A0A1B0CBC6"/>
<evidence type="ECO:0000313" key="2">
    <source>
        <dbReference type="EMBL" id="MBC1178151.1"/>
    </source>
</evidence>
<reference evidence="2" key="2">
    <citation type="journal article" date="2020" name="BMC">
        <title>Leishmania infection induces a limited differential gene expression in the sand fly midgut.</title>
        <authorList>
            <person name="Coutinho-Abreu I.V."/>
            <person name="Serafim T.D."/>
            <person name="Meneses C."/>
            <person name="Kamhawi S."/>
            <person name="Oliveira F."/>
            <person name="Valenzuela J.G."/>
        </authorList>
    </citation>
    <scope>NUCLEOTIDE SEQUENCE</scope>
    <source>
        <strain evidence="2">Jacobina</strain>
        <tissue evidence="2">Midgut</tissue>
    </source>
</reference>
<dbReference type="EMBL" id="AJWK01005021">
    <property type="status" value="NOT_ANNOTATED_CDS"/>
    <property type="molecule type" value="Genomic_DNA"/>
</dbReference>
<feature type="compositionally biased region" description="Basic and acidic residues" evidence="1">
    <location>
        <begin position="235"/>
        <end position="250"/>
    </location>
</feature>